<dbReference type="InterPro" id="IPR011049">
    <property type="entry name" value="Serralysin-like_metalloprot_C"/>
</dbReference>
<dbReference type="Pfam" id="PF14891">
    <property type="entry name" value="Peptidase_M91"/>
    <property type="match status" value="1"/>
</dbReference>
<keyword evidence="4" id="KW-1185">Reference proteome</keyword>
<sequence length="1689" mass="188449">MKSRDNNLNITNPNNAEERVNTTMTSSEGVHLDSASDVFTTFDDDSISERETIILPEDSPTPVANLDEGTGYIDMAGGQARDMAVDSEPTDDTTHVSSGVLKFEDRYQLRSELFYSDAESVMSLADPNNEVTLKDIEKLLRHDKNRRLKLDDLNQVIRENITQLERDYQTNLFQENNLQQPASKLIKGFHTLLNSLNTLFSKPVQLTGNLIQLAQDKLKAKTPQLSVGGIQLPELGYMRFERNNAYYKSGFKKIKLNIDVAVYQALPKGAELLEQDLSQVRNDLTKLASKPAGNALLHRIITSNKANGRSRFKGSVVINVTRNSPFVFSEGATIENNKLEAVDIFYDLSSLDTIKSHLTDSPTFIALGHELIHALHDIEDTTISTQKNPHGEEQATVGLNEYDNVTNHFNKKKATEFLNVAITENLLRAEHRLPIRLKYYQQQLERISYLSDFFHKFGLILNTREQRVSALDLFNYNGQAAALHILNEATQRLMKVVDAQPSNHLAEQLLGLLYIQKENLSVAIERFELGFSLSESGPLPEDFDPYQKELHDVFTDVRTQLDAFKSIIEGQHQLSDTEKAALQQQLDSQLEKTIRSFESLSEQGEDNTALFNPFAYDAERSRITHLSNATYKSSMQPVSLSGLNSRARFTISNVASQTPGVGMQIWGIYAGLKSAEQAFKQGNIEDGILQSSGVVTNLVAIPAEVILNKKLNIIGQRIIFNATQSGRFVAASTRLGQLIGRGGGLGASFLTLPFDVYSAHRAFHDAKNKGLSNKARQDLYVQGGFAVASAAISLGLGVAAVITGSSILGPAGLGLSVGLIIGSQMYSAIRQVEAVWDYVPELNNWRYRLRQGWLAFWGKDMDQWVVDAYRVNKTQEEYLKQTYQRSKELLASELASVIDTVVFGEFKVELERVPVWHGDGSVKWENIPKVVGSDDYIDAYNGAGGLSNTVSIAQHKDKAVLFNIGNGNDTVFGVRKKKNEFIFGRGYKNLHGGDLDDNFTFSVSLDAIADIATLYNRQVKNQKAESVYFRLDGKEGENNLTLHADTYKKCAEAGSPEQQYYGFIIDLDKGKVWLKLTGKSGEAAKGSEIGSLQNIQHTTGSGAGTRDGNNGYSDIIYGSNDNNRILANYGDRVYAKGGDDVITLTDHAVVDGGSGQDIYLVQRELRQGEITEDGADVSLIRLEYVLDEIYDWQLIENDLVILFDAIGYRRLTIKNMYQQQTEELFLINDKLSFQTRDGFMLIPLLPRQRPSVEEAPTPVELAVRYLKIADKTYHSVPTGIGIDLRVNQIEGTNEGGHFEQEDFSFFDQSGLVMVKRKGKYYGYHAGAGFFVERGKGKLVIKPQPQTEHAKQVNTLYLNYDDSEIVSIQTQYEVVHYQQGYHRKNHHLLIKMVDGRQIVLENIIDTTTHVGDALPYGGKTLRDYRLITRDGIAYSLVDNVLSINSRYKSKRLAHESDYQDKTYEGIKVVNCIAKLKREDYKLTDWQWGAGKCLASRYHLSAEGTVYDDHLIGNQQANVIRGYGGNDYMQGNDGHDSYVIGAMAGQVKIDNYATDQKLDSIILDTTFDKVLARQNQNDLLLIATFANPFANVTASEQYVVREINISGYFSGKSYQHLLVVTNDGVQQQFIQNAAGAVQHVVATPSEQQHIDQIIQALSGFEEHRAAISSPHDLSSSSHHLYKQPASVVGSL</sequence>
<dbReference type="Proteomes" id="UP000569732">
    <property type="component" value="Unassembled WGS sequence"/>
</dbReference>
<name>A0A853IEK7_9GAMM</name>
<comment type="caution">
    <text evidence="3">The sequence shown here is derived from an EMBL/GenBank/DDBJ whole genome shotgun (WGS) entry which is preliminary data.</text>
</comment>
<dbReference type="GO" id="GO:0005509">
    <property type="term" value="F:calcium ion binding"/>
    <property type="evidence" value="ECO:0007669"/>
    <property type="project" value="InterPro"/>
</dbReference>
<evidence type="ECO:0000313" key="3">
    <source>
        <dbReference type="EMBL" id="NYZ65906.1"/>
    </source>
</evidence>
<dbReference type="Gene3D" id="2.150.10.10">
    <property type="entry name" value="Serralysin-like metalloprotease, C-terminal"/>
    <property type="match status" value="1"/>
</dbReference>
<dbReference type="RefSeq" id="WP_180567931.1">
    <property type="nucleotide sequence ID" value="NZ_JACCKB010000008.1"/>
</dbReference>
<feature type="region of interest" description="Disordered" evidence="2">
    <location>
        <begin position="1666"/>
        <end position="1689"/>
    </location>
</feature>
<reference evidence="3 4" key="1">
    <citation type="submission" date="2020-07" db="EMBL/GenBank/DDBJ databases">
        <title>Endozoicomonas sp. nov., isolated from sediment.</title>
        <authorList>
            <person name="Gu T."/>
        </authorList>
    </citation>
    <scope>NUCLEOTIDE SEQUENCE [LARGE SCALE GENOMIC DNA]</scope>
    <source>
        <strain evidence="3 4">SM1973</strain>
    </source>
</reference>
<dbReference type="InterPro" id="IPR028208">
    <property type="entry name" value="Effector_pro_NleD-like"/>
</dbReference>
<proteinExistence type="predicted"/>
<evidence type="ECO:0000256" key="2">
    <source>
        <dbReference type="SAM" id="MobiDB-lite"/>
    </source>
</evidence>
<accession>A0A853IEK7</accession>
<protein>
    <submittedName>
        <fullName evidence="3">Uncharacterized protein</fullName>
    </submittedName>
</protein>
<dbReference type="SUPFAM" id="SSF51120">
    <property type="entry name" value="beta-Roll"/>
    <property type="match status" value="1"/>
</dbReference>
<gene>
    <name evidence="3" type="ORF">H0A36_07750</name>
</gene>
<dbReference type="EMBL" id="JACCKB010000008">
    <property type="protein sequence ID" value="NYZ65906.1"/>
    <property type="molecule type" value="Genomic_DNA"/>
</dbReference>
<organism evidence="3 4">
    <name type="scientific">Spartinivicinus marinus</name>
    <dbReference type="NCBI Taxonomy" id="2994442"/>
    <lineage>
        <taxon>Bacteria</taxon>
        <taxon>Pseudomonadati</taxon>
        <taxon>Pseudomonadota</taxon>
        <taxon>Gammaproteobacteria</taxon>
        <taxon>Oceanospirillales</taxon>
        <taxon>Zooshikellaceae</taxon>
        <taxon>Spartinivicinus</taxon>
    </lineage>
</organism>
<feature type="compositionally biased region" description="Low complexity" evidence="2">
    <location>
        <begin position="1666"/>
        <end position="1676"/>
    </location>
</feature>
<keyword evidence="1" id="KW-0106">Calcium</keyword>
<evidence type="ECO:0000313" key="4">
    <source>
        <dbReference type="Proteomes" id="UP000569732"/>
    </source>
</evidence>
<dbReference type="Pfam" id="PF00353">
    <property type="entry name" value="HemolysinCabind"/>
    <property type="match status" value="1"/>
</dbReference>
<evidence type="ECO:0000256" key="1">
    <source>
        <dbReference type="ARBA" id="ARBA00022837"/>
    </source>
</evidence>
<dbReference type="InterPro" id="IPR001343">
    <property type="entry name" value="Hemolysn_Ca-bd"/>
</dbReference>